<dbReference type="AlphaFoldDB" id="A0A2V2ZZN9"/>
<proteinExistence type="predicted"/>
<evidence type="ECO:0000256" key="1">
    <source>
        <dbReference type="SAM" id="Phobius"/>
    </source>
</evidence>
<sequence length="48" mass="5790">MWFWVGVIALSFVVLMLIEELFQMAMRRYINGPFKLELKLKSYFSKQS</sequence>
<dbReference type="EMBL" id="QGTW01000004">
    <property type="protein sequence ID" value="PWW29440.1"/>
    <property type="molecule type" value="Genomic_DNA"/>
</dbReference>
<accession>A0A2V2ZZN9</accession>
<evidence type="ECO:0000313" key="2">
    <source>
        <dbReference type="EMBL" id="PWW29440.1"/>
    </source>
</evidence>
<keyword evidence="1" id="KW-0812">Transmembrane</keyword>
<feature type="transmembrane region" description="Helical" evidence="1">
    <location>
        <begin position="6"/>
        <end position="26"/>
    </location>
</feature>
<organism evidence="2 3">
    <name type="scientific">Cytobacillus oceanisediminis</name>
    <dbReference type="NCBI Taxonomy" id="665099"/>
    <lineage>
        <taxon>Bacteria</taxon>
        <taxon>Bacillati</taxon>
        <taxon>Bacillota</taxon>
        <taxon>Bacilli</taxon>
        <taxon>Bacillales</taxon>
        <taxon>Bacillaceae</taxon>
        <taxon>Cytobacillus</taxon>
    </lineage>
</organism>
<evidence type="ECO:0000313" key="3">
    <source>
        <dbReference type="Proteomes" id="UP000247150"/>
    </source>
</evidence>
<gene>
    <name evidence="2" type="ORF">DFO73_10471</name>
</gene>
<comment type="caution">
    <text evidence="2">The sequence shown here is derived from an EMBL/GenBank/DDBJ whole genome shotgun (WGS) entry which is preliminary data.</text>
</comment>
<reference evidence="2 3" key="1">
    <citation type="submission" date="2018-05" db="EMBL/GenBank/DDBJ databases">
        <title>Freshwater and sediment microbial communities from various areas in North America, analyzing microbe dynamics in response to fracking.</title>
        <authorList>
            <person name="Lamendella R."/>
        </authorList>
    </citation>
    <scope>NUCLEOTIDE SEQUENCE [LARGE SCALE GENOMIC DNA]</scope>
    <source>
        <strain evidence="2 3">15_TX</strain>
    </source>
</reference>
<dbReference type="RefSeq" id="WP_181395972.1">
    <property type="nucleotide sequence ID" value="NZ_QGTW01000004.1"/>
</dbReference>
<protein>
    <submittedName>
        <fullName evidence="2">Uncharacterized protein</fullName>
    </submittedName>
</protein>
<dbReference type="Proteomes" id="UP000247150">
    <property type="component" value="Unassembled WGS sequence"/>
</dbReference>
<keyword evidence="1" id="KW-0472">Membrane</keyword>
<name>A0A2V2ZZN9_9BACI</name>
<keyword evidence="1" id="KW-1133">Transmembrane helix</keyword>